<sequence length="158" mass="16775">MTTTTLSLLSSQPPLNHLKLYNPQLGLDSRSAAPRLGLGYRGCAIAAPSVPSGLGGIANDDGSWIHSGTKLGADTLEALRAPSAAPNLMGVMAPHRHQSKGLFFNSSPFLAHPKLGADAREAFRDPSGKDTVPLNLIDPDQNWLELRGGGRFKQQDLI</sequence>
<evidence type="ECO:0000313" key="2">
    <source>
        <dbReference type="Proteomes" id="UP001221757"/>
    </source>
</evidence>
<name>A0AAD7GSV6_MYCRO</name>
<dbReference type="EMBL" id="JARKIE010000010">
    <property type="protein sequence ID" value="KAJ7704550.1"/>
    <property type="molecule type" value="Genomic_DNA"/>
</dbReference>
<organism evidence="1 2">
    <name type="scientific">Mycena rosella</name>
    <name type="common">Pink bonnet</name>
    <name type="synonym">Agaricus rosellus</name>
    <dbReference type="NCBI Taxonomy" id="1033263"/>
    <lineage>
        <taxon>Eukaryota</taxon>
        <taxon>Fungi</taxon>
        <taxon>Dikarya</taxon>
        <taxon>Basidiomycota</taxon>
        <taxon>Agaricomycotina</taxon>
        <taxon>Agaricomycetes</taxon>
        <taxon>Agaricomycetidae</taxon>
        <taxon>Agaricales</taxon>
        <taxon>Marasmiineae</taxon>
        <taxon>Mycenaceae</taxon>
        <taxon>Mycena</taxon>
    </lineage>
</organism>
<evidence type="ECO:0000313" key="1">
    <source>
        <dbReference type="EMBL" id="KAJ7704550.1"/>
    </source>
</evidence>
<accession>A0AAD7GSV6</accession>
<keyword evidence="2" id="KW-1185">Reference proteome</keyword>
<reference evidence="1" key="1">
    <citation type="submission" date="2023-03" db="EMBL/GenBank/DDBJ databases">
        <title>Massive genome expansion in bonnet fungi (Mycena s.s.) driven by repeated elements and novel gene families across ecological guilds.</title>
        <authorList>
            <consortium name="Lawrence Berkeley National Laboratory"/>
            <person name="Harder C.B."/>
            <person name="Miyauchi S."/>
            <person name="Viragh M."/>
            <person name="Kuo A."/>
            <person name="Thoen E."/>
            <person name="Andreopoulos B."/>
            <person name="Lu D."/>
            <person name="Skrede I."/>
            <person name="Drula E."/>
            <person name="Henrissat B."/>
            <person name="Morin E."/>
            <person name="Kohler A."/>
            <person name="Barry K."/>
            <person name="LaButti K."/>
            <person name="Morin E."/>
            <person name="Salamov A."/>
            <person name="Lipzen A."/>
            <person name="Mereny Z."/>
            <person name="Hegedus B."/>
            <person name="Baldrian P."/>
            <person name="Stursova M."/>
            <person name="Weitz H."/>
            <person name="Taylor A."/>
            <person name="Grigoriev I.V."/>
            <person name="Nagy L.G."/>
            <person name="Martin F."/>
            <person name="Kauserud H."/>
        </authorList>
    </citation>
    <scope>NUCLEOTIDE SEQUENCE</scope>
    <source>
        <strain evidence="1">CBHHK067</strain>
    </source>
</reference>
<proteinExistence type="predicted"/>
<gene>
    <name evidence="1" type="ORF">B0H17DRAFT_1126863</name>
</gene>
<comment type="caution">
    <text evidence="1">The sequence shown here is derived from an EMBL/GenBank/DDBJ whole genome shotgun (WGS) entry which is preliminary data.</text>
</comment>
<dbReference type="AlphaFoldDB" id="A0AAD7GSV6"/>
<protein>
    <submittedName>
        <fullName evidence="1">Uncharacterized protein</fullName>
    </submittedName>
</protein>
<dbReference type="Proteomes" id="UP001221757">
    <property type="component" value="Unassembled WGS sequence"/>
</dbReference>